<protein>
    <submittedName>
        <fullName evidence="2">Regulator of chromosome condensation (RCC1) repeat-containing protein</fullName>
    </submittedName>
</protein>
<sequence length="61" mass="6019">MSRILGVCLSVWLVVGCGQPDGTPPASPPPGPGAKPPAKTLSVAAGTGHSLALRDDGTVWA</sequence>
<feature type="compositionally biased region" description="Pro residues" evidence="1">
    <location>
        <begin position="22"/>
        <end position="35"/>
    </location>
</feature>
<dbReference type="EMBL" id="FOIJ01000001">
    <property type="protein sequence ID" value="SET01068.1"/>
    <property type="molecule type" value="Genomic_DNA"/>
</dbReference>
<proteinExistence type="predicted"/>
<dbReference type="Pfam" id="PF13540">
    <property type="entry name" value="RCC1_2"/>
    <property type="match status" value="1"/>
</dbReference>
<gene>
    <name evidence="2" type="ORF">SAMN05443639_101897</name>
</gene>
<evidence type="ECO:0000313" key="2">
    <source>
        <dbReference type="EMBL" id="SET01068.1"/>
    </source>
</evidence>
<dbReference type="PROSITE" id="PS00626">
    <property type="entry name" value="RCC1_2"/>
    <property type="match status" value="1"/>
</dbReference>
<reference evidence="3" key="1">
    <citation type="submission" date="2016-10" db="EMBL/GenBank/DDBJ databases">
        <authorList>
            <person name="Varghese N."/>
            <person name="Submissions S."/>
        </authorList>
    </citation>
    <scope>NUCLEOTIDE SEQUENCE [LARGE SCALE GENOMIC DNA]</scope>
    <source>
        <strain evidence="3">DSM 16858</strain>
    </source>
</reference>
<dbReference type="AlphaFoldDB" id="A0A1I0B2U5"/>
<dbReference type="Proteomes" id="UP000199181">
    <property type="component" value="Unassembled WGS sequence"/>
</dbReference>
<organism evidence="2 3">
    <name type="scientific">Stigmatella erecta</name>
    <dbReference type="NCBI Taxonomy" id="83460"/>
    <lineage>
        <taxon>Bacteria</taxon>
        <taxon>Pseudomonadati</taxon>
        <taxon>Myxococcota</taxon>
        <taxon>Myxococcia</taxon>
        <taxon>Myxococcales</taxon>
        <taxon>Cystobacterineae</taxon>
        <taxon>Archangiaceae</taxon>
        <taxon>Stigmatella</taxon>
    </lineage>
</organism>
<dbReference type="RefSeq" id="WP_342742479.1">
    <property type="nucleotide sequence ID" value="NZ_FOIJ01000001.1"/>
</dbReference>
<dbReference type="Gene3D" id="2.130.10.30">
    <property type="entry name" value="Regulator of chromosome condensation 1/beta-lactamase-inhibitor protein II"/>
    <property type="match status" value="1"/>
</dbReference>
<dbReference type="InterPro" id="IPR009091">
    <property type="entry name" value="RCC1/BLIP-II"/>
</dbReference>
<keyword evidence="3" id="KW-1185">Reference proteome</keyword>
<evidence type="ECO:0000313" key="3">
    <source>
        <dbReference type="Proteomes" id="UP000199181"/>
    </source>
</evidence>
<name>A0A1I0B2U5_9BACT</name>
<dbReference type="InterPro" id="IPR000408">
    <property type="entry name" value="Reg_chr_condens"/>
</dbReference>
<feature type="region of interest" description="Disordered" evidence="1">
    <location>
        <begin position="20"/>
        <end position="41"/>
    </location>
</feature>
<accession>A0A1I0B2U5</accession>
<dbReference type="PROSITE" id="PS51257">
    <property type="entry name" value="PROKAR_LIPOPROTEIN"/>
    <property type="match status" value="1"/>
</dbReference>
<evidence type="ECO:0000256" key="1">
    <source>
        <dbReference type="SAM" id="MobiDB-lite"/>
    </source>
</evidence>